<evidence type="ECO:0000256" key="1">
    <source>
        <dbReference type="SAM" id="SignalP"/>
    </source>
</evidence>
<dbReference type="AlphaFoldDB" id="A0A9W9UW63"/>
<reference evidence="2" key="2">
    <citation type="journal article" date="2023" name="IMA Fungus">
        <title>Comparative genomic study of the Penicillium genus elucidates a diverse pangenome and 15 lateral gene transfer events.</title>
        <authorList>
            <person name="Petersen C."/>
            <person name="Sorensen T."/>
            <person name="Nielsen M.R."/>
            <person name="Sondergaard T.E."/>
            <person name="Sorensen J.L."/>
            <person name="Fitzpatrick D.A."/>
            <person name="Frisvad J.C."/>
            <person name="Nielsen K.L."/>
        </authorList>
    </citation>
    <scope>NUCLEOTIDE SEQUENCE</scope>
    <source>
        <strain evidence="2">IBT 3081</strain>
    </source>
</reference>
<evidence type="ECO:0008006" key="4">
    <source>
        <dbReference type="Google" id="ProtNLM"/>
    </source>
</evidence>
<dbReference type="GeneID" id="81465880"/>
<dbReference type="RefSeq" id="XP_056575269.1">
    <property type="nucleotide sequence ID" value="XM_056726697.1"/>
</dbReference>
<organism evidence="2 3">
    <name type="scientific">Penicillium concentricum</name>
    <dbReference type="NCBI Taxonomy" id="293559"/>
    <lineage>
        <taxon>Eukaryota</taxon>
        <taxon>Fungi</taxon>
        <taxon>Dikarya</taxon>
        <taxon>Ascomycota</taxon>
        <taxon>Pezizomycotina</taxon>
        <taxon>Eurotiomycetes</taxon>
        <taxon>Eurotiomycetidae</taxon>
        <taxon>Eurotiales</taxon>
        <taxon>Aspergillaceae</taxon>
        <taxon>Penicillium</taxon>
    </lineage>
</organism>
<feature type="signal peptide" evidence="1">
    <location>
        <begin position="1"/>
        <end position="21"/>
    </location>
</feature>
<feature type="chain" id="PRO_5040844978" description="Ecp2 effector protein domain-containing protein" evidence="1">
    <location>
        <begin position="22"/>
        <end position="252"/>
    </location>
</feature>
<sequence>MFPKALLSVGFLLALLGSALALELNIARDLSLGTTQWAYSSKCSFAAPPSDAQFLKMIQVAFDDMKNAPAASNKERSKRPNAMIGLSIGNEVYLSSSVRGTRQIIYEKASFAGGDGTLNPELPKKYKEVTDALAKCATPANKQHKNQAACGEIMSTLMWMTDNPTQSPKELVVQPKVAAFNGKGYLPPCSPDPNNPEDVSWGCDSWTKEMGYKVVGDMSLPDEITVVGTCTGPLSLNACLTVVVDEEEISKG</sequence>
<dbReference type="EMBL" id="JAPZBT010000004">
    <property type="protein sequence ID" value="KAJ5359783.1"/>
    <property type="molecule type" value="Genomic_DNA"/>
</dbReference>
<name>A0A9W9UW63_9EURO</name>
<keyword evidence="3" id="KW-1185">Reference proteome</keyword>
<keyword evidence="1" id="KW-0732">Signal</keyword>
<gene>
    <name evidence="2" type="ORF">N7517_008974</name>
</gene>
<dbReference type="OrthoDB" id="3780330at2759"/>
<proteinExistence type="predicted"/>
<reference evidence="2" key="1">
    <citation type="submission" date="2022-12" db="EMBL/GenBank/DDBJ databases">
        <authorList>
            <person name="Petersen C."/>
        </authorList>
    </citation>
    <scope>NUCLEOTIDE SEQUENCE</scope>
    <source>
        <strain evidence="2">IBT 3081</strain>
    </source>
</reference>
<accession>A0A9W9UW63</accession>
<dbReference type="Proteomes" id="UP001147752">
    <property type="component" value="Unassembled WGS sequence"/>
</dbReference>
<protein>
    <recommendedName>
        <fullName evidence="4">Ecp2 effector protein domain-containing protein</fullName>
    </recommendedName>
</protein>
<evidence type="ECO:0000313" key="3">
    <source>
        <dbReference type="Proteomes" id="UP001147752"/>
    </source>
</evidence>
<comment type="caution">
    <text evidence="2">The sequence shown here is derived from an EMBL/GenBank/DDBJ whole genome shotgun (WGS) entry which is preliminary data.</text>
</comment>
<evidence type="ECO:0000313" key="2">
    <source>
        <dbReference type="EMBL" id="KAJ5359783.1"/>
    </source>
</evidence>